<evidence type="ECO:0000256" key="7">
    <source>
        <dbReference type="PIRSR" id="PIRSR002854-1"/>
    </source>
</evidence>
<reference evidence="9 10" key="1">
    <citation type="submission" date="2016-11" db="EMBL/GenBank/DDBJ databases">
        <authorList>
            <person name="Jaros S."/>
            <person name="Januszkiewicz K."/>
            <person name="Wedrychowicz H."/>
        </authorList>
    </citation>
    <scope>NUCLEOTIDE SEQUENCE [LARGE SCALE GENOMIC DNA]</scope>
    <source>
        <strain evidence="9 10">DSM 15692</strain>
    </source>
</reference>
<comment type="subcellular location">
    <subcellularLocation>
        <location evidence="1">Membrane</location>
        <topology evidence="1">Lipid-anchor</topology>
    </subcellularLocation>
</comment>
<dbReference type="SUPFAM" id="SSF53850">
    <property type="entry name" value="Periplasmic binding protein-like II"/>
    <property type="match status" value="1"/>
</dbReference>
<dbReference type="EMBL" id="FQUF01000003">
    <property type="protein sequence ID" value="SHE30621.1"/>
    <property type="molecule type" value="Genomic_DNA"/>
</dbReference>
<keyword evidence="3" id="KW-0472">Membrane</keyword>
<dbReference type="Pfam" id="PF03180">
    <property type="entry name" value="Lipoprotein_9"/>
    <property type="match status" value="1"/>
</dbReference>
<evidence type="ECO:0000256" key="5">
    <source>
        <dbReference type="ARBA" id="ARBA00023288"/>
    </source>
</evidence>
<comment type="similarity">
    <text evidence="6">Belongs to the nlpA lipoprotein family.</text>
</comment>
<evidence type="ECO:0000313" key="10">
    <source>
        <dbReference type="Proteomes" id="UP000184128"/>
    </source>
</evidence>
<evidence type="ECO:0000256" key="6">
    <source>
        <dbReference type="PIRNR" id="PIRNR002854"/>
    </source>
</evidence>
<dbReference type="PROSITE" id="PS51257">
    <property type="entry name" value="PROKAR_LIPOPROTEIN"/>
    <property type="match status" value="1"/>
</dbReference>
<dbReference type="InterPro" id="IPR004872">
    <property type="entry name" value="Lipoprotein_NlpA"/>
</dbReference>
<dbReference type="Proteomes" id="UP000184128">
    <property type="component" value="Unassembled WGS sequence"/>
</dbReference>
<evidence type="ECO:0000313" key="9">
    <source>
        <dbReference type="EMBL" id="SHE30621.1"/>
    </source>
</evidence>
<evidence type="ECO:0000256" key="4">
    <source>
        <dbReference type="ARBA" id="ARBA00023139"/>
    </source>
</evidence>
<dbReference type="PANTHER" id="PTHR30429:SF0">
    <property type="entry name" value="METHIONINE-BINDING LIPOPROTEIN METQ"/>
    <property type="match status" value="1"/>
</dbReference>
<sequence length="281" mass="30863">MMNYKNWIKGTVVLGAGFLLAACGNDQETETDAATSEETTLRIGASNVPHAEILEFVTPKLEEEGITLEIERYNDYVIPNVALEEGDIDANYFQHGPFFEDAIAENHYDFVNAGGIHIEPIAAYSDRHESLEDLQEGAKILVSSNAPDYGRVLAILEEADLITVADGVDLTTASFDDIAENPLDLQFEYEYDPALMPTLLENDEGDVVFINSNFAVDHDLNPLEDSLAIESSSSPYANIIAVRSEDADNPAIANLIEALRSDETQDFILETWKGSVVPVTE</sequence>
<evidence type="ECO:0000256" key="3">
    <source>
        <dbReference type="ARBA" id="ARBA00023136"/>
    </source>
</evidence>
<evidence type="ECO:0000256" key="1">
    <source>
        <dbReference type="ARBA" id="ARBA00004635"/>
    </source>
</evidence>
<feature type="lipid moiety-binding region" description="S-diacylglycerol cysteine" evidence="7">
    <location>
        <position position="23"/>
    </location>
</feature>
<protein>
    <recommendedName>
        <fullName evidence="6">Lipoprotein</fullName>
    </recommendedName>
</protein>
<dbReference type="Gene3D" id="3.40.190.10">
    <property type="entry name" value="Periplasmic binding protein-like II"/>
    <property type="match status" value="2"/>
</dbReference>
<evidence type="ECO:0000256" key="8">
    <source>
        <dbReference type="SAM" id="SignalP"/>
    </source>
</evidence>
<dbReference type="PANTHER" id="PTHR30429">
    <property type="entry name" value="D-METHIONINE-BINDING LIPOPROTEIN METQ"/>
    <property type="match status" value="1"/>
</dbReference>
<keyword evidence="2 8" id="KW-0732">Signal</keyword>
<gene>
    <name evidence="9" type="ORF">SAMN02745249_00151</name>
</gene>
<dbReference type="PIRSF" id="PIRSF002854">
    <property type="entry name" value="MetQ"/>
    <property type="match status" value="1"/>
</dbReference>
<accession>A0A1M4SEK3</accession>
<keyword evidence="5 6" id="KW-0449">Lipoprotein</keyword>
<proteinExistence type="inferred from homology"/>
<evidence type="ECO:0000256" key="2">
    <source>
        <dbReference type="ARBA" id="ARBA00022729"/>
    </source>
</evidence>
<dbReference type="GO" id="GO:0016020">
    <property type="term" value="C:membrane"/>
    <property type="evidence" value="ECO:0007669"/>
    <property type="project" value="UniProtKB-SubCell"/>
</dbReference>
<dbReference type="STRING" id="1121025.SAMN02745249_00151"/>
<dbReference type="AlphaFoldDB" id="A0A1M4SEK3"/>
<keyword evidence="4" id="KW-0564">Palmitate</keyword>
<feature type="chain" id="PRO_5039604724" description="Lipoprotein" evidence="8">
    <location>
        <begin position="22"/>
        <end position="281"/>
    </location>
</feature>
<name>A0A1M4SEK3_9LACT</name>
<keyword evidence="10" id="KW-1185">Reference proteome</keyword>
<organism evidence="9 10">
    <name type="scientific">Atopostipes suicloacalis DSM 15692</name>
    <dbReference type="NCBI Taxonomy" id="1121025"/>
    <lineage>
        <taxon>Bacteria</taxon>
        <taxon>Bacillati</taxon>
        <taxon>Bacillota</taxon>
        <taxon>Bacilli</taxon>
        <taxon>Lactobacillales</taxon>
        <taxon>Carnobacteriaceae</taxon>
        <taxon>Atopostipes</taxon>
    </lineage>
</organism>
<feature type="signal peptide" evidence="8">
    <location>
        <begin position="1"/>
        <end position="21"/>
    </location>
</feature>